<evidence type="ECO:0000256" key="5">
    <source>
        <dbReference type="ARBA" id="ARBA00022679"/>
    </source>
</evidence>
<dbReference type="Pfam" id="PF03170">
    <property type="entry name" value="BcsB"/>
    <property type="match status" value="1"/>
</dbReference>
<dbReference type="EC" id="2.4.1.12" evidence="11"/>
<keyword evidence="4 11" id="KW-0328">Glycosyltransferase</keyword>
<sequence length="1517" mass="164013">MREGVAIRPFRRKVLALPALLIGLCALFIFVTVPLEPVEQLWLTGGTILVMAVVLRVPGRPATLFLAGLSVAVTARYLFWRVSDTMEFESFWQAFFMVGLLLAELYAGLALLLGYFQTLWPLQRKPVPLPRDPADWPTVDVYIPSYNESLDIVRPTVYAALAMDWPPEKLNVYILDDGRRPDFRAFAQAVGCGYVIRPDNRGAKAGNINHAVALTQGEFIAIFDCDHVPTRAFLQFSLGWLLRDRKLAMVQTPHHFYSPDPFERNLAGGHGVPNEGLMFYGAVQPGNDLWNATFFCGSCAVIRRTALVQAGGVPTETVTEDCHLSLRMQRLGWNTAYLRMPLAAGLATERLILHIGQRMRWARGMLQISRIENPLIVSGLSPAQRICYFSAMFHFAFAVPRLVFLTSPLAFLLLGHSVIAAAPIAILAYAGGHIGHVLFTATRVTGNVRHSLWSEVYEVVLALWLLPVTIATLINPRKGKFNVTDKGGLLSESHYDWKAIWPTVVLAVLLAIGVASGVRGLLSNPPDSLEFQAYLLNGAWALLCLVPVLAGIAVGRERKQIRRQARIDAVLPATLVLANGIRIEGHTQDVSLGGVSFAADSPASAAALTAEEPITCLITACGEEISVPSRFHVTVQGLVRVRFTPRDLVDEAHITQVVMGRADAWVGWDSYRRDRPLNSIRNMLLSMTSVFAGLRLRPRRRASSEAGIAPGRRSEVLAPVKLSAILLAFALLSGPALAQPRAGQQLSLPPMSLPPAPVLDVPLPGAGQAPPAAGAAPALPVATPGPFTGPASLAPAPDPAVQPGAASVRTRQVTLTLRQLGLRGPMQLRSISDLQGVLFGIRANEVVTEATLTLGGAMSPALVPGTSQIVVTLNDQFVGTIQPERERPAFGPLTFPLDPTTFTELNRLNFRFAGRYSAECNDPLSGLLWATVNEQSALQLTIARLPMTPNLARLPEPFFDARALRTQLTLPFVLPENAAPETLRAAAIAASWFAVKADYRGASFPVSAAPPATGHAVVMVAGPDASMGLPLPRLDGPTILLLPNPNDPEGQLLVLAGRTPQEAAQAALGLAAGHVGLSGTSARIESPAPTRRQPYDAPRWLRPDRAVRFGEIVAPEDLQSTGYAPGAVTIPLRTAPDLYYWRSQAPRLDIRYRNPPAPVIDLAVSRLDVSVSDRYVRSLPLRDQDAPWPIDVALRWIGFADSANTASASLPPWLIYGDNEVQLRFDMRPLNRGDCAGIPGDVRTAIDPQSSIDISGAHRFAVLPNLAFFGSSGFPFTRMADLSETAVIMPEQATQAEVSAFLNLVGRLSARVGVSASGLTVLRPGQVAQAREKDIILIGTLGRQPAFAELMGNAPVRLDGNRLTLDLPEGLPANRRLLQPEQRPGARDRAAILLGMAPDRLGFVAGFESPVTPGRSVIAIGGGTPGAVLAMSEALADPDRQDQIQGDLILLHGTQLESFRTGQNYTVGQLPLWLWPQHALEGRWSLLVLIGTVSAFLLGAVLYWSLRRRSARRLRGL</sequence>
<proteinExistence type="predicted"/>
<reference evidence="15" key="1">
    <citation type="submission" date="2020-01" db="EMBL/GenBank/DDBJ databases">
        <authorList>
            <person name="Rat A."/>
        </authorList>
    </citation>
    <scope>NUCLEOTIDE SEQUENCE</scope>
    <source>
        <strain evidence="15">LMG 28251</strain>
    </source>
</reference>
<keyword evidence="2 11" id="KW-1003">Cell membrane</keyword>
<keyword evidence="9 11" id="KW-0472">Membrane</keyword>
<keyword evidence="8 11" id="KW-1133">Transmembrane helix</keyword>
<feature type="transmembrane region" description="Helical" evidence="11">
    <location>
        <begin position="534"/>
        <end position="554"/>
    </location>
</feature>
<dbReference type="Gene3D" id="3.90.550.10">
    <property type="entry name" value="Spore Coat Polysaccharide Biosynthesis Protein SpsA, Chain A"/>
    <property type="match status" value="1"/>
</dbReference>
<dbReference type="InterPro" id="IPR050321">
    <property type="entry name" value="Glycosyltr_2/OpgH_subfam"/>
</dbReference>
<evidence type="ECO:0000256" key="2">
    <source>
        <dbReference type="ARBA" id="ARBA00022475"/>
    </source>
</evidence>
<dbReference type="Pfam" id="PF00535">
    <property type="entry name" value="Glycos_transf_2"/>
    <property type="match status" value="1"/>
</dbReference>
<dbReference type="InterPro" id="IPR009875">
    <property type="entry name" value="PilZ_domain"/>
</dbReference>
<feature type="region of interest" description="Disordered" evidence="12">
    <location>
        <begin position="762"/>
        <end position="781"/>
    </location>
</feature>
<organism evidence="15 16">
    <name type="scientific">Plastoroseomonas arctica</name>
    <dbReference type="NCBI Taxonomy" id="1509237"/>
    <lineage>
        <taxon>Bacteria</taxon>
        <taxon>Pseudomonadati</taxon>
        <taxon>Pseudomonadota</taxon>
        <taxon>Alphaproteobacteria</taxon>
        <taxon>Acetobacterales</taxon>
        <taxon>Acetobacteraceae</taxon>
        <taxon>Plastoroseomonas</taxon>
    </lineage>
</organism>
<keyword evidence="11" id="KW-0973">c-di-GMP</keyword>
<evidence type="ECO:0000259" key="14">
    <source>
        <dbReference type="Pfam" id="PF07238"/>
    </source>
</evidence>
<dbReference type="PRINTS" id="PR01439">
    <property type="entry name" value="CELLSNTHASEA"/>
</dbReference>
<feature type="transmembrane region" description="Helical" evidence="11">
    <location>
        <begin position="452"/>
        <end position="474"/>
    </location>
</feature>
<dbReference type="Proteomes" id="UP001196068">
    <property type="component" value="Unassembled WGS sequence"/>
</dbReference>
<feature type="domain" description="PilZ" evidence="14">
    <location>
        <begin position="560"/>
        <end position="658"/>
    </location>
</feature>
<reference evidence="15" key="2">
    <citation type="journal article" date="2021" name="Syst. Appl. Microbiol.">
        <title>Roseomonas hellenica sp. nov., isolated from roots of wild-growing Alkanna tinctoria.</title>
        <authorList>
            <person name="Rat A."/>
            <person name="Naranjo H.D."/>
            <person name="Lebbe L."/>
            <person name="Cnockaert M."/>
            <person name="Krigas N."/>
            <person name="Grigoriadou K."/>
            <person name="Maloupa E."/>
            <person name="Willems A."/>
        </authorList>
    </citation>
    <scope>NUCLEOTIDE SEQUENCE</scope>
    <source>
        <strain evidence="15">LMG 28251</strain>
    </source>
</reference>
<comment type="cofactor">
    <cofactor evidence="11">
        <name>Mg(2+)</name>
        <dbReference type="ChEBI" id="CHEBI:18420"/>
    </cofactor>
</comment>
<protein>
    <recommendedName>
        <fullName evidence="11">Cellulose synthase catalytic subunit [UDP-forming]</fullName>
        <ecNumber evidence="11">2.4.1.12</ecNumber>
    </recommendedName>
</protein>
<accession>A0AAF1JXZ7</accession>
<evidence type="ECO:0000256" key="12">
    <source>
        <dbReference type="SAM" id="MobiDB-lite"/>
    </source>
</evidence>
<evidence type="ECO:0000256" key="11">
    <source>
        <dbReference type="RuleBase" id="RU365020"/>
    </source>
</evidence>
<keyword evidence="7 11" id="KW-0135">Cellulose biosynthesis</keyword>
<dbReference type="RefSeq" id="WP_211873447.1">
    <property type="nucleotide sequence ID" value="NZ_JAAEDH010000005.1"/>
</dbReference>
<dbReference type="GO" id="GO:0016760">
    <property type="term" value="F:cellulose synthase (UDP-forming) activity"/>
    <property type="evidence" value="ECO:0007669"/>
    <property type="project" value="UniProtKB-EC"/>
</dbReference>
<evidence type="ECO:0000256" key="8">
    <source>
        <dbReference type="ARBA" id="ARBA00022989"/>
    </source>
</evidence>
<dbReference type="InterPro" id="IPR029044">
    <property type="entry name" value="Nucleotide-diphossugar_trans"/>
</dbReference>
<keyword evidence="5 11" id="KW-0808">Transferase</keyword>
<evidence type="ECO:0000256" key="3">
    <source>
        <dbReference type="ARBA" id="ARBA00022519"/>
    </source>
</evidence>
<evidence type="ECO:0000256" key="4">
    <source>
        <dbReference type="ARBA" id="ARBA00022676"/>
    </source>
</evidence>
<name>A0AAF1JXZ7_9PROT</name>
<keyword evidence="3 11" id="KW-0997">Cell inner membrane</keyword>
<comment type="subcellular location">
    <subcellularLocation>
        <location evidence="1">Cell inner membrane</location>
        <topology evidence="1">Multi-pass membrane protein</topology>
    </subcellularLocation>
</comment>
<evidence type="ECO:0000256" key="7">
    <source>
        <dbReference type="ARBA" id="ARBA00022916"/>
    </source>
</evidence>
<feature type="transmembrane region" description="Helical" evidence="11">
    <location>
        <begin position="92"/>
        <end position="116"/>
    </location>
</feature>
<comment type="function">
    <text evidence="11">Catalytic subunit of cellulose synthase. It polymerizes uridine 5'-diphosphate glucose to cellulose.</text>
</comment>
<dbReference type="GO" id="GO:0005886">
    <property type="term" value="C:plasma membrane"/>
    <property type="evidence" value="ECO:0007669"/>
    <property type="project" value="UniProtKB-SubCell"/>
</dbReference>
<comment type="catalytic activity">
    <reaction evidence="10 11">
        <text>[(1-&gt;4)-beta-D-glucosyl](n) + UDP-alpha-D-glucose = [(1-&gt;4)-beta-D-glucosyl](n+1) + UDP + H(+)</text>
        <dbReference type="Rhea" id="RHEA:19929"/>
        <dbReference type="Rhea" id="RHEA-COMP:10033"/>
        <dbReference type="Rhea" id="RHEA-COMP:10034"/>
        <dbReference type="ChEBI" id="CHEBI:15378"/>
        <dbReference type="ChEBI" id="CHEBI:18246"/>
        <dbReference type="ChEBI" id="CHEBI:58223"/>
        <dbReference type="ChEBI" id="CHEBI:58885"/>
        <dbReference type="EC" id="2.4.1.12"/>
    </reaction>
</comment>
<dbReference type="InterPro" id="IPR003919">
    <property type="entry name" value="Cell_synth_A"/>
</dbReference>
<dbReference type="InterPro" id="IPR001173">
    <property type="entry name" value="Glyco_trans_2-like"/>
</dbReference>
<comment type="caution">
    <text evidence="15">The sequence shown here is derived from an EMBL/GenBank/DDBJ whole genome shotgun (WGS) entry which is preliminary data.</text>
</comment>
<keyword evidence="16" id="KW-1185">Reference proteome</keyword>
<feature type="transmembrane region" description="Helical" evidence="11">
    <location>
        <begin position="64"/>
        <end position="80"/>
    </location>
</feature>
<evidence type="ECO:0000256" key="1">
    <source>
        <dbReference type="ARBA" id="ARBA00004429"/>
    </source>
</evidence>
<feature type="transmembrane region" description="Helical" evidence="11">
    <location>
        <begin position="499"/>
        <end position="522"/>
    </location>
</feature>
<dbReference type="PANTHER" id="PTHR43867:SF2">
    <property type="entry name" value="CELLULOSE SYNTHASE CATALYTIC SUBUNIT A [UDP-FORMING]"/>
    <property type="match status" value="1"/>
</dbReference>
<dbReference type="GO" id="GO:0006011">
    <property type="term" value="P:UDP-alpha-D-glucose metabolic process"/>
    <property type="evidence" value="ECO:0007669"/>
    <property type="project" value="InterPro"/>
</dbReference>
<evidence type="ECO:0000256" key="9">
    <source>
        <dbReference type="ARBA" id="ARBA00023136"/>
    </source>
</evidence>
<feature type="transmembrane region" description="Helical" evidence="11">
    <location>
        <begin position="386"/>
        <end position="404"/>
    </location>
</feature>
<dbReference type="Pfam" id="PF07238">
    <property type="entry name" value="PilZ"/>
    <property type="match status" value="1"/>
</dbReference>
<feature type="transmembrane region" description="Helical" evidence="11">
    <location>
        <begin position="410"/>
        <end position="431"/>
    </location>
</feature>
<feature type="domain" description="Glycosyltransferase 2-like" evidence="13">
    <location>
        <begin position="141"/>
        <end position="307"/>
    </location>
</feature>
<dbReference type="Gene3D" id="2.60.120.260">
    <property type="entry name" value="Galactose-binding domain-like"/>
    <property type="match status" value="2"/>
</dbReference>
<dbReference type="EMBL" id="JAAEDH010000005">
    <property type="protein sequence ID" value="MBR0654623.1"/>
    <property type="molecule type" value="Genomic_DNA"/>
</dbReference>
<evidence type="ECO:0000313" key="15">
    <source>
        <dbReference type="EMBL" id="MBR0654623.1"/>
    </source>
</evidence>
<comment type="pathway">
    <text evidence="11">Glycan metabolism; bacterial cellulose biosynthesis.</text>
</comment>
<evidence type="ECO:0000313" key="16">
    <source>
        <dbReference type="Proteomes" id="UP001196068"/>
    </source>
</evidence>
<dbReference type="CDD" id="cd06421">
    <property type="entry name" value="CESA_CelA_like"/>
    <property type="match status" value="1"/>
</dbReference>
<dbReference type="GO" id="GO:0035438">
    <property type="term" value="F:cyclic-di-GMP binding"/>
    <property type="evidence" value="ECO:0007669"/>
    <property type="project" value="InterPro"/>
</dbReference>
<dbReference type="Gene3D" id="2.40.10.220">
    <property type="entry name" value="predicted glycosyltransferase like domains"/>
    <property type="match status" value="1"/>
</dbReference>
<evidence type="ECO:0000259" key="13">
    <source>
        <dbReference type="Pfam" id="PF00535"/>
    </source>
</evidence>
<dbReference type="GO" id="GO:0030244">
    <property type="term" value="P:cellulose biosynthetic process"/>
    <property type="evidence" value="ECO:0007669"/>
    <property type="project" value="UniProtKB-KW"/>
</dbReference>
<dbReference type="InterPro" id="IPR018513">
    <property type="entry name" value="Cell_synthase_bac"/>
</dbReference>
<keyword evidence="6 11" id="KW-0812">Transmembrane</keyword>
<dbReference type="PANTHER" id="PTHR43867">
    <property type="entry name" value="CELLULOSE SYNTHASE CATALYTIC SUBUNIT A [UDP-FORMING]"/>
    <property type="match status" value="1"/>
</dbReference>
<feature type="transmembrane region" description="Helical" evidence="11">
    <location>
        <begin position="14"/>
        <end position="35"/>
    </location>
</feature>
<dbReference type="NCBIfam" id="TIGR03030">
    <property type="entry name" value="CelA"/>
    <property type="match status" value="1"/>
</dbReference>
<dbReference type="SUPFAM" id="SSF141371">
    <property type="entry name" value="PilZ domain-like"/>
    <property type="match status" value="1"/>
</dbReference>
<feature type="transmembrane region" description="Helical" evidence="11">
    <location>
        <begin position="41"/>
        <end position="57"/>
    </location>
</feature>
<dbReference type="SUPFAM" id="SSF53448">
    <property type="entry name" value="Nucleotide-diphospho-sugar transferases"/>
    <property type="match status" value="1"/>
</dbReference>
<feature type="transmembrane region" description="Helical" evidence="11">
    <location>
        <begin position="1484"/>
        <end position="1506"/>
    </location>
</feature>
<evidence type="ECO:0000256" key="10">
    <source>
        <dbReference type="ARBA" id="ARBA00048682"/>
    </source>
</evidence>
<gene>
    <name evidence="15" type="primary">bcsA</name>
    <name evidence="15" type="ORF">GXW79_05985</name>
</gene>
<evidence type="ECO:0000256" key="6">
    <source>
        <dbReference type="ARBA" id="ARBA00022692"/>
    </source>
</evidence>